<evidence type="ECO:0000313" key="1">
    <source>
        <dbReference type="EMBL" id="MEB3103553.1"/>
    </source>
</evidence>
<keyword evidence="2" id="KW-1185">Reference proteome</keyword>
<dbReference type="Proteomes" id="UP001310386">
    <property type="component" value="Unassembled WGS sequence"/>
</dbReference>
<dbReference type="RefSeq" id="WP_371755681.1">
    <property type="nucleotide sequence ID" value="NZ_JAYJLD010000039.1"/>
</dbReference>
<proteinExistence type="predicted"/>
<evidence type="ECO:0000313" key="2">
    <source>
        <dbReference type="Proteomes" id="UP001310386"/>
    </source>
</evidence>
<sequence>MQWGRPVSEQQEEIDLQVINALLGLGVSHSYWDNLDQTAANGDTKAALIIRNIGDFRLGCYFAFLVPVEDLPGKTERLSKGIVPFTLIGHIDKIVQNVVIY</sequence>
<gene>
    <name evidence="1" type="ORF">VF724_18110</name>
</gene>
<protein>
    <submittedName>
        <fullName evidence="1">Uncharacterized protein</fullName>
    </submittedName>
</protein>
<comment type="caution">
    <text evidence="1">The sequence shown here is derived from an EMBL/GenBank/DDBJ whole genome shotgun (WGS) entry which is preliminary data.</text>
</comment>
<dbReference type="EMBL" id="JAYJLD010000039">
    <property type="protein sequence ID" value="MEB3103553.1"/>
    <property type="molecule type" value="Genomic_DNA"/>
</dbReference>
<reference evidence="1" key="1">
    <citation type="submission" date="2023-12" db="EMBL/GenBank/DDBJ databases">
        <title>Fervidustalea candida gen. nov., sp. nov., a novel member of the family Paenibacillaceae isolated from a geothermal area.</title>
        <authorList>
            <person name="Li W.-J."/>
            <person name="Jiao J.-Y."/>
            <person name="Chen Y."/>
        </authorList>
    </citation>
    <scope>NUCLEOTIDE SEQUENCE</scope>
    <source>
        <strain evidence="1">SYSU GA230002</strain>
    </source>
</reference>
<organism evidence="1 2">
    <name type="scientific">Ferviditalea candida</name>
    <dbReference type="NCBI Taxonomy" id="3108399"/>
    <lineage>
        <taxon>Bacteria</taxon>
        <taxon>Bacillati</taxon>
        <taxon>Bacillota</taxon>
        <taxon>Bacilli</taxon>
        <taxon>Bacillales</taxon>
        <taxon>Paenibacillaceae</taxon>
        <taxon>Ferviditalea</taxon>
    </lineage>
</organism>
<accession>A0ABU5ZM13</accession>
<name>A0ABU5ZM13_9BACL</name>